<sequence>MGASYLQSSLDQLPAARDPKLIELCINPDGTVWGEMQGDHFMRALDMRLTPHAAQDLGAQIASAANTTLSQAKPIVSVSILYRDRPIRAQVIQPPAVEGGFAISLRFFADLPLDKIQLTYLFGSERSSEATRRARNTELRTVVATGDIEAAIAFCVSHKLNMIVSGGTSTGKTVTARKILSFVPEAERLITIEDAAELMPTQPNTVTLMADREARERSADQLLTATLRMRPDRIVLGEVRGKEAMTFLEAINTGHGGSLTTLHAETPQLTIQRLAIAALKTDVPMTYQDMIHYITRSIDVIIQAGRHARAGSPSSTCPALKQKKLRPQMFEYLTRQINTGRKKPQTYAEELNALGREGWELVAVTPDFDGEHILTAFLKRPLKAAH</sequence>
<reference evidence="3 4" key="1">
    <citation type="submission" date="2016-10" db="EMBL/GenBank/DDBJ databases">
        <title>Genome sequence of Planktotalea frisia SH6-1.</title>
        <authorList>
            <person name="Poehlein A."/>
            <person name="Bakenhus I."/>
            <person name="Voget S."/>
            <person name="Brinkhoff T."/>
            <person name="Simon M."/>
        </authorList>
    </citation>
    <scope>NUCLEOTIDE SEQUENCE [LARGE SCALE GENOMIC DNA]</scope>
    <source>
        <strain evidence="3 4">SH6-1</strain>
    </source>
</reference>
<evidence type="ECO:0000259" key="2">
    <source>
        <dbReference type="Pfam" id="PF00437"/>
    </source>
</evidence>
<dbReference type="EMBL" id="MLCB01000135">
    <property type="protein sequence ID" value="OJI93679.1"/>
    <property type="molecule type" value="Genomic_DNA"/>
</dbReference>
<keyword evidence="4" id="KW-1185">Reference proteome</keyword>
<evidence type="ECO:0000313" key="3">
    <source>
        <dbReference type="EMBL" id="OJI93679.1"/>
    </source>
</evidence>
<evidence type="ECO:0000256" key="1">
    <source>
        <dbReference type="ARBA" id="ARBA00006611"/>
    </source>
</evidence>
<dbReference type="Proteomes" id="UP000184514">
    <property type="component" value="Unassembled WGS sequence"/>
</dbReference>
<evidence type="ECO:0000313" key="4">
    <source>
        <dbReference type="Proteomes" id="UP000184514"/>
    </source>
</evidence>
<dbReference type="InterPro" id="IPR001482">
    <property type="entry name" value="T2SS/T4SS_dom"/>
</dbReference>
<gene>
    <name evidence="3" type="ORF">PFRI_20610</name>
</gene>
<comment type="caution">
    <text evidence="3">The sequence shown here is derived from an EMBL/GenBank/DDBJ whole genome shotgun (WGS) entry which is preliminary data.</text>
</comment>
<proteinExistence type="inferred from homology"/>
<feature type="domain" description="Bacterial type II secretion system protein E" evidence="2">
    <location>
        <begin position="154"/>
        <end position="303"/>
    </location>
</feature>
<protein>
    <submittedName>
        <fullName evidence="3">Type IV secretion system protein VirB11</fullName>
    </submittedName>
</protein>
<organism evidence="3 4">
    <name type="scientific">Planktotalea frisia</name>
    <dbReference type="NCBI Taxonomy" id="696762"/>
    <lineage>
        <taxon>Bacteria</taxon>
        <taxon>Pseudomonadati</taxon>
        <taxon>Pseudomonadota</taxon>
        <taxon>Alphaproteobacteria</taxon>
        <taxon>Rhodobacterales</taxon>
        <taxon>Paracoccaceae</taxon>
        <taxon>Planktotalea</taxon>
    </lineage>
</organism>
<comment type="similarity">
    <text evidence="1">Belongs to the GSP E family.</text>
</comment>
<dbReference type="InterPro" id="IPR050921">
    <property type="entry name" value="T4SS_GSP_E_ATPase"/>
</dbReference>
<dbReference type="Pfam" id="PF00437">
    <property type="entry name" value="T2SSE"/>
    <property type="match status" value="1"/>
</dbReference>
<dbReference type="GO" id="GO:0016887">
    <property type="term" value="F:ATP hydrolysis activity"/>
    <property type="evidence" value="ECO:0007669"/>
    <property type="project" value="InterPro"/>
</dbReference>
<dbReference type="Gene3D" id="3.40.50.300">
    <property type="entry name" value="P-loop containing nucleotide triphosphate hydrolases"/>
    <property type="match status" value="1"/>
</dbReference>
<name>A0A1L9NWP5_9RHOB</name>
<dbReference type="PANTHER" id="PTHR30486">
    <property type="entry name" value="TWITCHING MOTILITY PROTEIN PILT"/>
    <property type="match status" value="1"/>
</dbReference>
<dbReference type="Gene3D" id="3.30.450.90">
    <property type="match status" value="1"/>
</dbReference>
<dbReference type="PANTHER" id="PTHR30486:SF6">
    <property type="entry name" value="TYPE IV PILUS RETRACTATION ATPASE PILT"/>
    <property type="match status" value="1"/>
</dbReference>
<dbReference type="InterPro" id="IPR027417">
    <property type="entry name" value="P-loop_NTPase"/>
</dbReference>
<accession>A0A1L9NWP5</accession>
<dbReference type="STRING" id="696762.PFRI_20610"/>
<dbReference type="AlphaFoldDB" id="A0A1L9NWP5"/>
<dbReference type="SUPFAM" id="SSF52540">
    <property type="entry name" value="P-loop containing nucleoside triphosphate hydrolases"/>
    <property type="match status" value="1"/>
</dbReference>
<dbReference type="CDD" id="cd01130">
    <property type="entry name" value="VirB11-like_ATPase"/>
    <property type="match status" value="1"/>
</dbReference>